<dbReference type="Proteomes" id="UP000322981">
    <property type="component" value="Unassembled WGS sequence"/>
</dbReference>
<dbReference type="GO" id="GO:0009401">
    <property type="term" value="P:phosphoenolpyruvate-dependent sugar phosphotransferase system"/>
    <property type="evidence" value="ECO:0007669"/>
    <property type="project" value="UniProtKB-KW"/>
</dbReference>
<evidence type="ECO:0000256" key="12">
    <source>
        <dbReference type="ARBA" id="ARBA00022683"/>
    </source>
</evidence>
<dbReference type="InterPro" id="IPR006318">
    <property type="entry name" value="PTS_EI-like"/>
</dbReference>
<evidence type="ECO:0000259" key="22">
    <source>
        <dbReference type="Pfam" id="PF02896"/>
    </source>
</evidence>
<feature type="domain" description="PEP-utilising enzyme mobile" evidence="21">
    <location>
        <begin position="161"/>
        <end position="230"/>
    </location>
</feature>
<evidence type="ECO:0000256" key="14">
    <source>
        <dbReference type="ARBA" id="ARBA00022777"/>
    </source>
</evidence>
<dbReference type="EC" id="2.7.3.9" evidence="6 17"/>
<feature type="binding site" evidence="19">
    <location>
        <position position="473"/>
    </location>
    <ligand>
        <name>phosphoenolpyruvate</name>
        <dbReference type="ChEBI" id="CHEBI:58702"/>
    </ligand>
</feature>
<dbReference type="Gene3D" id="1.10.274.10">
    <property type="entry name" value="PtsI, HPr-binding domain"/>
    <property type="match status" value="1"/>
</dbReference>
<keyword evidence="10 17" id="KW-0762">Sugar transport</keyword>
<comment type="subcellular location">
    <subcellularLocation>
        <location evidence="4 17">Cytoplasm</location>
    </subcellularLocation>
</comment>
<evidence type="ECO:0000256" key="6">
    <source>
        <dbReference type="ARBA" id="ARBA00012232"/>
    </source>
</evidence>
<keyword evidence="14 17" id="KW-0418">Kinase</keyword>
<evidence type="ECO:0000256" key="20">
    <source>
        <dbReference type="PIRSR" id="PIRSR000732-3"/>
    </source>
</evidence>
<keyword evidence="9 17" id="KW-0963">Cytoplasm</keyword>
<evidence type="ECO:0000256" key="7">
    <source>
        <dbReference type="ARBA" id="ARBA00016544"/>
    </source>
</evidence>
<proteinExistence type="inferred from homology"/>
<dbReference type="InterPro" id="IPR008731">
    <property type="entry name" value="PTS_EIN"/>
</dbReference>
<evidence type="ECO:0000256" key="19">
    <source>
        <dbReference type="PIRSR" id="PIRSR000732-2"/>
    </source>
</evidence>
<dbReference type="PIRSF" id="PIRSF000732">
    <property type="entry name" value="PTS_enzyme_I"/>
    <property type="match status" value="1"/>
</dbReference>
<evidence type="ECO:0000256" key="13">
    <source>
        <dbReference type="ARBA" id="ARBA00022723"/>
    </source>
</evidence>
<dbReference type="Pfam" id="PF02896">
    <property type="entry name" value="PEP-utilizers_C"/>
    <property type="match status" value="1"/>
</dbReference>
<dbReference type="PRINTS" id="PR01736">
    <property type="entry name" value="PHPHTRNFRASE"/>
</dbReference>
<dbReference type="Gene3D" id="3.50.30.10">
    <property type="entry name" value="Phosphohistidine domain"/>
    <property type="match status" value="1"/>
</dbReference>
<sequence>MTTAFHGIGIGGDHPIAIGAAYVLACDPVLAAETIARDQIDAELGRLDQALGRTRRHLEQVRAQIPDATPLHIAEVIDAHLLMLTDSALIESVRALIREQKINAAWALQLQRDALVEVFERMDDVYLRARRDDIDHVVRQLQVFLAGRPPAEGLASADLSGRILVAEDLGPADLILLGRRGVAAFVTEHGGVMSHTAILARSLGIPAVLGLRNATRYLRHGEELLLNAELGSVLTGADDAIRAHYARRLAVADARRHALQQLADKPSVTRDGVPVILLANLELPGDVTASRRQGAVGVGLFRTEFLYMNRDQPPDEEAHLAAYLELVRGLDGIPLTIRTLDLGADKPLPCLGDALPRHANPALGLRAIRLCLQEPSLFVPQLRAILRASADGPVRLMLPMITSLTEVDKVLQLIAETRRALRRDGLAFDPLMPVGGMIEVPAAALIAGALARRLDFLSIGTNDLIQYTLAIDRGDDAVGHLYEPLHPAVLRLIRYTAEAGARARTQVGMCGEMAGDPDCTPLLLGLGLRELSMQPGALLAVKERVRSCDIAALTPSVDALMDRLDELEPPALADALESLAG</sequence>
<dbReference type="InterPro" id="IPR036618">
    <property type="entry name" value="PtsI_HPr-bd_sf"/>
</dbReference>
<keyword evidence="12 17" id="KW-0598">Phosphotransferase system</keyword>
<dbReference type="Gene3D" id="3.20.20.60">
    <property type="entry name" value="Phosphoenolpyruvate-binding domains"/>
    <property type="match status" value="1"/>
</dbReference>
<dbReference type="SUPFAM" id="SSF51621">
    <property type="entry name" value="Phosphoenolpyruvate/pyruvate domain"/>
    <property type="match status" value="1"/>
</dbReference>
<dbReference type="RefSeq" id="WP_150091658.1">
    <property type="nucleotide sequence ID" value="NZ_JBFUOH010000134.1"/>
</dbReference>
<dbReference type="InterPro" id="IPR036637">
    <property type="entry name" value="Phosphohistidine_dom_sf"/>
</dbReference>
<comment type="caution">
    <text evidence="24">The sequence shown here is derived from an EMBL/GenBank/DDBJ whole genome shotgun (WGS) entry which is preliminary data.</text>
</comment>
<dbReference type="SUPFAM" id="SSF47831">
    <property type="entry name" value="Enzyme I of the PEP:sugar phosphotransferase system HPr-binding (sub)domain"/>
    <property type="match status" value="1"/>
</dbReference>
<keyword evidence="24" id="KW-0670">Pyruvate</keyword>
<dbReference type="NCBIfam" id="TIGR01417">
    <property type="entry name" value="PTS_I_fam"/>
    <property type="match status" value="1"/>
</dbReference>
<comment type="cofactor">
    <cofactor evidence="2 17 20">
        <name>Mg(2+)</name>
        <dbReference type="ChEBI" id="CHEBI:18420"/>
    </cofactor>
</comment>
<feature type="active site" description="Proton donor" evidence="18">
    <location>
        <position position="510"/>
    </location>
</feature>
<dbReference type="PANTHER" id="PTHR46244:SF3">
    <property type="entry name" value="PHOSPHOENOLPYRUVATE-PROTEIN PHOSPHOTRANSFERASE"/>
    <property type="match status" value="1"/>
</dbReference>
<dbReference type="PANTHER" id="PTHR46244">
    <property type="entry name" value="PHOSPHOENOLPYRUVATE-PROTEIN PHOSPHOTRANSFERASE"/>
    <property type="match status" value="1"/>
</dbReference>
<evidence type="ECO:0000256" key="10">
    <source>
        <dbReference type="ARBA" id="ARBA00022597"/>
    </source>
</evidence>
<evidence type="ECO:0000313" key="25">
    <source>
        <dbReference type="Proteomes" id="UP000322981"/>
    </source>
</evidence>
<dbReference type="Pfam" id="PF05524">
    <property type="entry name" value="PEP-utilisers_N"/>
    <property type="match status" value="1"/>
</dbReference>
<evidence type="ECO:0000256" key="11">
    <source>
        <dbReference type="ARBA" id="ARBA00022679"/>
    </source>
</evidence>
<name>A0A5M8FSU8_9GAMM</name>
<evidence type="ECO:0000256" key="1">
    <source>
        <dbReference type="ARBA" id="ARBA00000683"/>
    </source>
</evidence>
<feature type="binding site" evidence="19">
    <location>
        <begin position="462"/>
        <end position="463"/>
    </location>
    <ligand>
        <name>phosphoenolpyruvate</name>
        <dbReference type="ChEBI" id="CHEBI:58702"/>
    </ligand>
</feature>
<dbReference type="OrthoDB" id="9765468at2"/>
<keyword evidence="8 17" id="KW-0813">Transport</keyword>
<evidence type="ECO:0000256" key="17">
    <source>
        <dbReference type="PIRNR" id="PIRNR000732"/>
    </source>
</evidence>
<evidence type="ECO:0000256" key="2">
    <source>
        <dbReference type="ARBA" id="ARBA00001946"/>
    </source>
</evidence>
<comment type="function">
    <text evidence="3 17">General (non sugar-specific) component of the phosphoenolpyruvate-dependent sugar phosphotransferase system (sugar PTS). This major carbohydrate active-transport system catalyzes the phosphorylation of incoming sugar substrates concomitantly with their translocation across the cell membrane. Enzyme I transfers the phosphoryl group from phosphoenolpyruvate (PEP) to the phosphoryl carrier protein (HPr).</text>
</comment>
<keyword evidence="15 17" id="KW-0460">Magnesium</keyword>
<evidence type="ECO:0000256" key="15">
    <source>
        <dbReference type="ARBA" id="ARBA00022842"/>
    </source>
</evidence>
<evidence type="ECO:0000313" key="24">
    <source>
        <dbReference type="EMBL" id="KAA6186032.1"/>
    </source>
</evidence>
<evidence type="ECO:0000259" key="23">
    <source>
        <dbReference type="Pfam" id="PF05524"/>
    </source>
</evidence>
<dbReference type="GO" id="GO:0016301">
    <property type="term" value="F:kinase activity"/>
    <property type="evidence" value="ECO:0007669"/>
    <property type="project" value="UniProtKB-KW"/>
</dbReference>
<feature type="binding site" evidence="20">
    <location>
        <position position="439"/>
    </location>
    <ligand>
        <name>Mg(2+)</name>
        <dbReference type="ChEBI" id="CHEBI:18420"/>
    </ligand>
</feature>
<dbReference type="InterPro" id="IPR050499">
    <property type="entry name" value="PEP-utilizing_PTS_enzyme"/>
</dbReference>
<reference evidence="24 25" key="1">
    <citation type="submission" date="2019-09" db="EMBL/GenBank/DDBJ databases">
        <title>Whole-genome sequence of the purple sulfur bacterium Thiohalocapsa marina DSM 19078.</title>
        <authorList>
            <person name="Kyndt J.A."/>
            <person name="Meyer T.E."/>
        </authorList>
    </citation>
    <scope>NUCLEOTIDE SEQUENCE [LARGE SCALE GENOMIC DNA]</scope>
    <source>
        <strain evidence="24 25">DSM 19078</strain>
    </source>
</reference>
<dbReference type="InterPro" id="IPR008279">
    <property type="entry name" value="PEP-util_enz_mobile_dom"/>
</dbReference>
<keyword evidence="25" id="KW-1185">Reference proteome</keyword>
<dbReference type="PROSITE" id="PS00742">
    <property type="entry name" value="PEP_ENZYMES_2"/>
    <property type="match status" value="1"/>
</dbReference>
<dbReference type="InterPro" id="IPR015813">
    <property type="entry name" value="Pyrv/PenolPyrv_kinase-like_dom"/>
</dbReference>
<dbReference type="InterPro" id="IPR024692">
    <property type="entry name" value="PTS_EI"/>
</dbReference>
<evidence type="ECO:0000256" key="9">
    <source>
        <dbReference type="ARBA" id="ARBA00022490"/>
    </source>
</evidence>
<keyword evidence="11 17" id="KW-0808">Transferase</keyword>
<feature type="active site" description="Tele-phosphohistidine intermediate" evidence="18">
    <location>
        <position position="195"/>
    </location>
</feature>
<dbReference type="Pfam" id="PF00391">
    <property type="entry name" value="PEP-utilizers"/>
    <property type="match status" value="1"/>
</dbReference>
<comment type="catalytic activity">
    <reaction evidence="1 17">
        <text>L-histidyl-[protein] + phosphoenolpyruvate = N(pros)-phospho-L-histidyl-[protein] + pyruvate</text>
        <dbReference type="Rhea" id="RHEA:23880"/>
        <dbReference type="Rhea" id="RHEA-COMP:9745"/>
        <dbReference type="Rhea" id="RHEA-COMP:9746"/>
        <dbReference type="ChEBI" id="CHEBI:15361"/>
        <dbReference type="ChEBI" id="CHEBI:29979"/>
        <dbReference type="ChEBI" id="CHEBI:58702"/>
        <dbReference type="ChEBI" id="CHEBI:64837"/>
        <dbReference type="EC" id="2.7.3.9"/>
    </reaction>
</comment>
<gene>
    <name evidence="24" type="primary">ptsP</name>
    <name evidence="24" type="ORF">F2Q65_06615</name>
</gene>
<evidence type="ECO:0000256" key="8">
    <source>
        <dbReference type="ARBA" id="ARBA00022448"/>
    </source>
</evidence>
<dbReference type="InterPro" id="IPR023151">
    <property type="entry name" value="PEP_util_CS"/>
</dbReference>
<keyword evidence="13 17" id="KW-0479">Metal-binding</keyword>
<feature type="domain" description="PEP-utilising enzyme C-terminal" evidence="22">
    <location>
        <begin position="259"/>
        <end position="548"/>
    </location>
</feature>
<evidence type="ECO:0000256" key="5">
    <source>
        <dbReference type="ARBA" id="ARBA00007837"/>
    </source>
</evidence>
<dbReference type="InterPro" id="IPR000121">
    <property type="entry name" value="PEP_util_C"/>
</dbReference>
<feature type="domain" description="Phosphotransferase system enzyme I N-terminal" evidence="23">
    <location>
        <begin position="9"/>
        <end position="130"/>
    </location>
</feature>
<dbReference type="AlphaFoldDB" id="A0A5M8FSU8"/>
<feature type="binding site" evidence="19">
    <location>
        <position position="338"/>
    </location>
    <ligand>
        <name>phosphoenolpyruvate</name>
        <dbReference type="ChEBI" id="CHEBI:58702"/>
    </ligand>
</feature>
<feature type="binding site" evidence="20">
    <location>
        <position position="463"/>
    </location>
    <ligand>
        <name>Mg(2+)</name>
        <dbReference type="ChEBI" id="CHEBI:18420"/>
    </ligand>
</feature>
<evidence type="ECO:0000256" key="18">
    <source>
        <dbReference type="PIRSR" id="PIRSR000732-1"/>
    </source>
</evidence>
<dbReference type="EMBL" id="VWXX01000006">
    <property type="protein sequence ID" value="KAA6186032.1"/>
    <property type="molecule type" value="Genomic_DNA"/>
</dbReference>
<evidence type="ECO:0000259" key="21">
    <source>
        <dbReference type="Pfam" id="PF00391"/>
    </source>
</evidence>
<feature type="binding site" evidence="19">
    <location>
        <position position="302"/>
    </location>
    <ligand>
        <name>phosphoenolpyruvate</name>
        <dbReference type="ChEBI" id="CHEBI:58702"/>
    </ligand>
</feature>
<dbReference type="GO" id="GO:0005737">
    <property type="term" value="C:cytoplasm"/>
    <property type="evidence" value="ECO:0007669"/>
    <property type="project" value="UniProtKB-SubCell"/>
</dbReference>
<dbReference type="GO" id="GO:0046872">
    <property type="term" value="F:metal ion binding"/>
    <property type="evidence" value="ECO:0007669"/>
    <property type="project" value="UniProtKB-KW"/>
</dbReference>
<organism evidence="24 25">
    <name type="scientific">Thiohalocapsa marina</name>
    <dbReference type="NCBI Taxonomy" id="424902"/>
    <lineage>
        <taxon>Bacteria</taxon>
        <taxon>Pseudomonadati</taxon>
        <taxon>Pseudomonadota</taxon>
        <taxon>Gammaproteobacteria</taxon>
        <taxon>Chromatiales</taxon>
        <taxon>Chromatiaceae</taxon>
        <taxon>Thiohalocapsa</taxon>
    </lineage>
</organism>
<protein>
    <recommendedName>
        <fullName evidence="7 17">Phosphoenolpyruvate-protein phosphotransferase</fullName>
        <ecNumber evidence="6 17">2.7.3.9</ecNumber>
    </recommendedName>
    <alternativeName>
        <fullName evidence="16 17">Phosphotransferase system, enzyme I</fullName>
    </alternativeName>
</protein>
<evidence type="ECO:0000256" key="16">
    <source>
        <dbReference type="ARBA" id="ARBA00033235"/>
    </source>
</evidence>
<dbReference type="InterPro" id="IPR040442">
    <property type="entry name" value="Pyrv_kinase-like_dom_sf"/>
</dbReference>
<dbReference type="GO" id="GO:0008965">
    <property type="term" value="F:phosphoenolpyruvate-protein phosphotransferase activity"/>
    <property type="evidence" value="ECO:0007669"/>
    <property type="project" value="UniProtKB-EC"/>
</dbReference>
<evidence type="ECO:0000256" key="3">
    <source>
        <dbReference type="ARBA" id="ARBA00002728"/>
    </source>
</evidence>
<evidence type="ECO:0000256" key="4">
    <source>
        <dbReference type="ARBA" id="ARBA00004496"/>
    </source>
</evidence>
<dbReference type="SUPFAM" id="SSF52009">
    <property type="entry name" value="Phosphohistidine domain"/>
    <property type="match status" value="1"/>
</dbReference>
<accession>A0A5M8FSU8</accession>
<comment type="similarity">
    <text evidence="5 17">Belongs to the PEP-utilizing enzyme family.</text>
</comment>